<protein>
    <submittedName>
        <fullName evidence="3">Unannotated protein</fullName>
    </submittedName>
</protein>
<comment type="similarity">
    <text evidence="1">Belongs to the short-chain dehydrogenases/reductases (SDR) family.</text>
</comment>
<proteinExistence type="inferred from homology"/>
<dbReference type="Pfam" id="PF00106">
    <property type="entry name" value="adh_short"/>
    <property type="match status" value="1"/>
</dbReference>
<keyword evidence="2" id="KW-0560">Oxidoreductase</keyword>
<dbReference type="GO" id="GO:0050664">
    <property type="term" value="F:oxidoreductase activity, acting on NAD(P)H, oxygen as acceptor"/>
    <property type="evidence" value="ECO:0007669"/>
    <property type="project" value="TreeGrafter"/>
</dbReference>
<accession>A0A6J6TM73</accession>
<dbReference type="InterPro" id="IPR036291">
    <property type="entry name" value="NAD(P)-bd_dom_sf"/>
</dbReference>
<dbReference type="Gene3D" id="3.40.50.720">
    <property type="entry name" value="NAD(P)-binding Rossmann-like Domain"/>
    <property type="match status" value="1"/>
</dbReference>
<sequence>MTTHLEELQIDGAVAVVTGGANGIGKAIVKALLGANATVVIADIEQAVLSATVAELSPLGAVTGIRTDVTDEASVAALADQVFEQFGRCNLLFLNAGVTSGGGGLPWEQEPNDWRWCFGVNVFGTGICSSVFIPRMIESTQPGQIIVTSSKDGGVAPVPTASIYAASKAALTCFAESLDHNLINNKTALRASVFYPSGGLLDTGLYSAARNRPEHLQRQGAGTGRGSMSFDELVARVAKATGKDPAVADLDELAEFVVEGVRKRRFIIARDLDATAELLHQRADAIGRGELPPQHGLVLG</sequence>
<dbReference type="EMBL" id="CAEZYU010000069">
    <property type="protein sequence ID" value="CAB4747783.1"/>
    <property type="molecule type" value="Genomic_DNA"/>
</dbReference>
<gene>
    <name evidence="3" type="ORF">UFOPK2766_01464</name>
</gene>
<dbReference type="SUPFAM" id="SSF51735">
    <property type="entry name" value="NAD(P)-binding Rossmann-fold domains"/>
    <property type="match status" value="1"/>
</dbReference>
<dbReference type="InterPro" id="IPR002347">
    <property type="entry name" value="SDR_fam"/>
</dbReference>
<dbReference type="AlphaFoldDB" id="A0A6J6TM73"/>
<name>A0A6J6TM73_9ZZZZ</name>
<evidence type="ECO:0000256" key="2">
    <source>
        <dbReference type="ARBA" id="ARBA00023002"/>
    </source>
</evidence>
<evidence type="ECO:0000313" key="3">
    <source>
        <dbReference type="EMBL" id="CAB4747783.1"/>
    </source>
</evidence>
<dbReference type="PRINTS" id="PR00081">
    <property type="entry name" value="GDHRDH"/>
</dbReference>
<dbReference type="CDD" id="cd05233">
    <property type="entry name" value="SDR_c"/>
    <property type="match status" value="1"/>
</dbReference>
<reference evidence="3" key="1">
    <citation type="submission" date="2020-05" db="EMBL/GenBank/DDBJ databases">
        <authorList>
            <person name="Chiriac C."/>
            <person name="Salcher M."/>
            <person name="Ghai R."/>
            <person name="Kavagutti S V."/>
        </authorList>
    </citation>
    <scope>NUCLEOTIDE SEQUENCE</scope>
</reference>
<dbReference type="PANTHER" id="PTHR43008">
    <property type="entry name" value="BENZIL REDUCTASE"/>
    <property type="match status" value="1"/>
</dbReference>
<evidence type="ECO:0000256" key="1">
    <source>
        <dbReference type="ARBA" id="ARBA00006484"/>
    </source>
</evidence>
<dbReference type="PANTHER" id="PTHR43008:SF7">
    <property type="entry name" value="SHORT CHAIN DEHYDROGENASE_REDUCTASE (AFU_ORTHOLOGUE AFUA_2G00830)"/>
    <property type="match status" value="1"/>
</dbReference>
<organism evidence="3">
    <name type="scientific">freshwater metagenome</name>
    <dbReference type="NCBI Taxonomy" id="449393"/>
    <lineage>
        <taxon>unclassified sequences</taxon>
        <taxon>metagenomes</taxon>
        <taxon>ecological metagenomes</taxon>
    </lineage>
</organism>